<keyword evidence="1" id="KW-0378">Hydrolase</keyword>
<evidence type="ECO:0000313" key="4">
    <source>
        <dbReference type="Proteomes" id="UP000631114"/>
    </source>
</evidence>
<comment type="caution">
    <text evidence="3">The sequence shown here is derived from an EMBL/GenBank/DDBJ whole genome shotgun (WGS) entry which is preliminary data.</text>
</comment>
<dbReference type="Pfam" id="PF00636">
    <property type="entry name" value="Ribonuclease_3"/>
    <property type="match status" value="1"/>
</dbReference>
<reference evidence="3 4" key="1">
    <citation type="submission" date="2020-10" db="EMBL/GenBank/DDBJ databases">
        <title>The Coptis chinensis genome and diversification of protoberbering-type alkaloids.</title>
        <authorList>
            <person name="Wang B."/>
            <person name="Shu S."/>
            <person name="Song C."/>
            <person name="Liu Y."/>
        </authorList>
    </citation>
    <scope>NUCLEOTIDE SEQUENCE [LARGE SCALE GENOMIC DNA]</scope>
    <source>
        <strain evidence="3">HL-2020</strain>
        <tissue evidence="3">Leaf</tissue>
    </source>
</reference>
<name>A0A835LDM2_9MAGN</name>
<dbReference type="SMART" id="SM00535">
    <property type="entry name" value="RIBOc"/>
    <property type="match status" value="1"/>
</dbReference>
<dbReference type="InterPro" id="IPR000999">
    <property type="entry name" value="RNase_III_dom"/>
</dbReference>
<feature type="domain" description="RNase III" evidence="2">
    <location>
        <begin position="58"/>
        <end position="167"/>
    </location>
</feature>
<dbReference type="Proteomes" id="UP000631114">
    <property type="component" value="Unassembled WGS sequence"/>
</dbReference>
<dbReference type="PANTHER" id="PTHR14950">
    <property type="entry name" value="DICER-RELATED"/>
    <property type="match status" value="1"/>
</dbReference>
<dbReference type="OrthoDB" id="416741at2759"/>
<sequence>MPVVDFSCMLGRDDLSIGINVSFNPATRKLTEGKYVLRSTMPGYIFSCSLFQVFCASEFVGDAALGLAFANFVYITYPDLDPGQLWLLRASNINIEKLARVAVRHGLFHFVRHNAPSLDAKVNEFSLAIKKEEQACEISAYGRKVKAPKVLADIVEPVAATIYVDTKIDLKFMWENYVIVFS</sequence>
<keyword evidence="4" id="KW-1185">Reference proteome</keyword>
<accession>A0A835LDM2</accession>
<evidence type="ECO:0000313" key="3">
    <source>
        <dbReference type="EMBL" id="KAF9587934.1"/>
    </source>
</evidence>
<evidence type="ECO:0000256" key="1">
    <source>
        <dbReference type="ARBA" id="ARBA00022801"/>
    </source>
</evidence>
<dbReference type="GO" id="GO:0004525">
    <property type="term" value="F:ribonuclease III activity"/>
    <property type="evidence" value="ECO:0007669"/>
    <property type="project" value="InterPro"/>
</dbReference>
<dbReference type="PROSITE" id="PS50142">
    <property type="entry name" value="RNASE_3_2"/>
    <property type="match status" value="1"/>
</dbReference>
<protein>
    <recommendedName>
        <fullName evidence="2">RNase III domain-containing protein</fullName>
    </recommendedName>
</protein>
<dbReference type="GO" id="GO:0005634">
    <property type="term" value="C:nucleus"/>
    <property type="evidence" value="ECO:0007669"/>
    <property type="project" value="TreeGrafter"/>
</dbReference>
<proteinExistence type="predicted"/>
<dbReference type="EMBL" id="JADFTS010000009">
    <property type="protein sequence ID" value="KAF9587934.1"/>
    <property type="molecule type" value="Genomic_DNA"/>
</dbReference>
<dbReference type="AlphaFoldDB" id="A0A835LDM2"/>
<evidence type="ECO:0000259" key="2">
    <source>
        <dbReference type="PROSITE" id="PS50142"/>
    </source>
</evidence>
<dbReference type="GO" id="GO:0030422">
    <property type="term" value="P:siRNA processing"/>
    <property type="evidence" value="ECO:0007669"/>
    <property type="project" value="TreeGrafter"/>
</dbReference>
<dbReference type="InterPro" id="IPR036389">
    <property type="entry name" value="RNase_III_sf"/>
</dbReference>
<dbReference type="GO" id="GO:0005737">
    <property type="term" value="C:cytoplasm"/>
    <property type="evidence" value="ECO:0007669"/>
    <property type="project" value="TreeGrafter"/>
</dbReference>
<dbReference type="Gene3D" id="1.10.1520.10">
    <property type="entry name" value="Ribonuclease III domain"/>
    <property type="match status" value="1"/>
</dbReference>
<dbReference type="SUPFAM" id="SSF69065">
    <property type="entry name" value="RNase III domain-like"/>
    <property type="match status" value="1"/>
</dbReference>
<gene>
    <name evidence="3" type="ORF">IFM89_006259</name>
</gene>
<dbReference type="CDD" id="cd00593">
    <property type="entry name" value="RIBOc"/>
    <property type="match status" value="1"/>
</dbReference>
<organism evidence="3 4">
    <name type="scientific">Coptis chinensis</name>
    <dbReference type="NCBI Taxonomy" id="261450"/>
    <lineage>
        <taxon>Eukaryota</taxon>
        <taxon>Viridiplantae</taxon>
        <taxon>Streptophyta</taxon>
        <taxon>Embryophyta</taxon>
        <taxon>Tracheophyta</taxon>
        <taxon>Spermatophyta</taxon>
        <taxon>Magnoliopsida</taxon>
        <taxon>Ranunculales</taxon>
        <taxon>Ranunculaceae</taxon>
        <taxon>Coptidoideae</taxon>
        <taxon>Coptis</taxon>
    </lineage>
</organism>
<dbReference type="PANTHER" id="PTHR14950:SF49">
    <property type="entry name" value="RIBONUCLEASE 3-LIKE PROTEIN 2-RELATED"/>
    <property type="match status" value="1"/>
</dbReference>
<dbReference type="GO" id="GO:0003723">
    <property type="term" value="F:RNA binding"/>
    <property type="evidence" value="ECO:0007669"/>
    <property type="project" value="TreeGrafter"/>
</dbReference>